<name>A0A1M5TMX3_9RHOB</name>
<dbReference type="RefSeq" id="WP_072777661.1">
    <property type="nucleotide sequence ID" value="NZ_FQXC01000003.1"/>
</dbReference>
<keyword evidence="1" id="KW-1133">Transmembrane helix</keyword>
<organism evidence="2 3">
    <name type="scientific">Marivita hallyeonensis</name>
    <dbReference type="NCBI Taxonomy" id="996342"/>
    <lineage>
        <taxon>Bacteria</taxon>
        <taxon>Pseudomonadati</taxon>
        <taxon>Pseudomonadota</taxon>
        <taxon>Alphaproteobacteria</taxon>
        <taxon>Rhodobacterales</taxon>
        <taxon>Roseobacteraceae</taxon>
        <taxon>Marivita</taxon>
    </lineage>
</organism>
<keyword evidence="1" id="KW-0472">Membrane</keyword>
<dbReference type="NCBIfam" id="NF038065">
    <property type="entry name" value="Pr6Pr"/>
    <property type="match status" value="1"/>
</dbReference>
<evidence type="ECO:0000256" key="1">
    <source>
        <dbReference type="SAM" id="Phobius"/>
    </source>
</evidence>
<proteinExistence type="predicted"/>
<reference evidence="2 3" key="1">
    <citation type="submission" date="2016-11" db="EMBL/GenBank/DDBJ databases">
        <authorList>
            <person name="Jaros S."/>
            <person name="Januszkiewicz K."/>
            <person name="Wedrychowicz H."/>
        </authorList>
    </citation>
    <scope>NUCLEOTIDE SEQUENCE [LARGE SCALE GENOMIC DNA]</scope>
    <source>
        <strain evidence="2 3">DSM 29431</strain>
    </source>
</reference>
<dbReference type="Proteomes" id="UP000184221">
    <property type="component" value="Unassembled WGS sequence"/>
</dbReference>
<feature type="transmembrane region" description="Helical" evidence="1">
    <location>
        <begin position="74"/>
        <end position="92"/>
    </location>
</feature>
<feature type="transmembrane region" description="Helical" evidence="1">
    <location>
        <begin position="41"/>
        <end position="62"/>
    </location>
</feature>
<accession>A0A1M5TMX3</accession>
<dbReference type="OrthoDB" id="9809977at2"/>
<keyword evidence="3" id="KW-1185">Reference proteome</keyword>
<sequence length="209" mass="23342">MTIQRAAAFFIALGVFLTLATRVWLRIVDDGETFGEAVWAIYRFYTIWTNTLIGFVCVGVAFGRAIAPQRLSNLLLSIIIVAVVYHALLAHLNDFTGLDWVIDAMLHTVIPTAFVVFWLIFVPKDTHRYTDILPWLGLPLVYCLYAMARAQVDGVYPYFFLNLADLGAIRTGVNIVGLLIAFAVIGALIVLVARRLGRFSERTSEQTLS</sequence>
<protein>
    <recommendedName>
        <fullName evidence="4">FAR-17a/AIG1-like protein</fullName>
    </recommendedName>
</protein>
<feature type="transmembrane region" description="Helical" evidence="1">
    <location>
        <begin position="133"/>
        <end position="152"/>
    </location>
</feature>
<feature type="transmembrane region" description="Helical" evidence="1">
    <location>
        <begin position="104"/>
        <end position="121"/>
    </location>
</feature>
<dbReference type="STRING" id="996342.SAMN05443551_2293"/>
<evidence type="ECO:0000313" key="3">
    <source>
        <dbReference type="Proteomes" id="UP000184221"/>
    </source>
</evidence>
<dbReference type="InterPro" id="IPR049713">
    <property type="entry name" value="Pr6Pr-like"/>
</dbReference>
<feature type="transmembrane region" description="Helical" evidence="1">
    <location>
        <begin position="172"/>
        <end position="193"/>
    </location>
</feature>
<dbReference type="AlphaFoldDB" id="A0A1M5TMX3"/>
<keyword evidence="1" id="KW-0812">Transmembrane</keyword>
<gene>
    <name evidence="2" type="ORF">SAMN05443551_2293</name>
</gene>
<evidence type="ECO:0000313" key="2">
    <source>
        <dbReference type="EMBL" id="SHH52010.1"/>
    </source>
</evidence>
<evidence type="ECO:0008006" key="4">
    <source>
        <dbReference type="Google" id="ProtNLM"/>
    </source>
</evidence>
<dbReference type="EMBL" id="FQXC01000003">
    <property type="protein sequence ID" value="SHH52010.1"/>
    <property type="molecule type" value="Genomic_DNA"/>
</dbReference>